<reference evidence="3" key="1">
    <citation type="submission" date="2023-03" db="EMBL/GenBank/DDBJ databases">
        <title>Massive genome expansion in bonnet fungi (Mycena s.s.) driven by repeated elements and novel gene families across ecological guilds.</title>
        <authorList>
            <consortium name="Lawrence Berkeley National Laboratory"/>
            <person name="Harder C.B."/>
            <person name="Miyauchi S."/>
            <person name="Viragh M."/>
            <person name="Kuo A."/>
            <person name="Thoen E."/>
            <person name="Andreopoulos B."/>
            <person name="Lu D."/>
            <person name="Skrede I."/>
            <person name="Drula E."/>
            <person name="Henrissat B."/>
            <person name="Morin E."/>
            <person name="Kohler A."/>
            <person name="Barry K."/>
            <person name="LaButti K."/>
            <person name="Morin E."/>
            <person name="Salamov A."/>
            <person name="Lipzen A."/>
            <person name="Mereny Z."/>
            <person name="Hegedus B."/>
            <person name="Baldrian P."/>
            <person name="Stursova M."/>
            <person name="Weitz H."/>
            <person name="Taylor A."/>
            <person name="Grigoriev I.V."/>
            <person name="Nagy L.G."/>
            <person name="Martin F."/>
            <person name="Kauserud H."/>
        </authorList>
    </citation>
    <scope>NUCLEOTIDE SEQUENCE</scope>
    <source>
        <strain evidence="3">CBHHK188m</strain>
    </source>
</reference>
<evidence type="ECO:0000256" key="1">
    <source>
        <dbReference type="SAM" id="Coils"/>
    </source>
</evidence>
<dbReference type="Proteomes" id="UP001215280">
    <property type="component" value="Unassembled WGS sequence"/>
</dbReference>
<name>A0AAD7J5R5_9AGAR</name>
<comment type="caution">
    <text evidence="3">The sequence shown here is derived from an EMBL/GenBank/DDBJ whole genome shotgun (WGS) entry which is preliminary data.</text>
</comment>
<feature type="coiled-coil region" evidence="1">
    <location>
        <begin position="99"/>
        <end position="172"/>
    </location>
</feature>
<evidence type="ECO:0000256" key="2">
    <source>
        <dbReference type="SAM" id="MobiDB-lite"/>
    </source>
</evidence>
<organism evidence="3 4">
    <name type="scientific">Mycena maculata</name>
    <dbReference type="NCBI Taxonomy" id="230809"/>
    <lineage>
        <taxon>Eukaryota</taxon>
        <taxon>Fungi</taxon>
        <taxon>Dikarya</taxon>
        <taxon>Basidiomycota</taxon>
        <taxon>Agaricomycotina</taxon>
        <taxon>Agaricomycetes</taxon>
        <taxon>Agaricomycetidae</taxon>
        <taxon>Agaricales</taxon>
        <taxon>Marasmiineae</taxon>
        <taxon>Mycenaceae</taxon>
        <taxon>Mycena</taxon>
    </lineage>
</organism>
<feature type="compositionally biased region" description="Basic and acidic residues" evidence="2">
    <location>
        <begin position="48"/>
        <end position="58"/>
    </location>
</feature>
<feature type="region of interest" description="Disordered" evidence="2">
    <location>
        <begin position="322"/>
        <end position="371"/>
    </location>
</feature>
<protein>
    <submittedName>
        <fullName evidence="3">Uncharacterized protein</fullName>
    </submittedName>
</protein>
<feature type="region of interest" description="Disordered" evidence="2">
    <location>
        <begin position="389"/>
        <end position="425"/>
    </location>
</feature>
<keyword evidence="1" id="KW-0175">Coiled coil</keyword>
<feature type="compositionally biased region" description="Polar residues" evidence="2">
    <location>
        <begin position="33"/>
        <end position="44"/>
    </location>
</feature>
<accession>A0AAD7J5R5</accession>
<dbReference type="EMBL" id="JARJLG010000065">
    <property type="protein sequence ID" value="KAJ7755077.1"/>
    <property type="molecule type" value="Genomic_DNA"/>
</dbReference>
<evidence type="ECO:0000313" key="4">
    <source>
        <dbReference type="Proteomes" id="UP001215280"/>
    </source>
</evidence>
<dbReference type="AlphaFoldDB" id="A0AAD7J5R5"/>
<sequence>MSSLRSEFGTTQNSFSRLNEKLLQVTSELTVSSRQLQTTQNELNAANRRAEDAEKTQKDLQAEGTTLMRSLDEMRPKIVELTGVKLELGEKVDALEHTLRSRDATIAQLEADLDELRYQKEQVDQRMEEVLAQREKDRTLAQASSGELQKAYADLREELDLSNDSVRSLEAERTSHRQESTKRLEEIDRLTTASNTQLDELSALRQELAERRTDQDEEQDFLVRAQNEIEALRADVAVKDEELERLREIVASPTKADDPHSLDHELLSSLRQQHALDLSSAQSQIRALEDSVFNAEAKSHALRKQVSALEDQVAQLRGAAAQRAMSPSFSSTSRPASRAASVRTNLGSGAPPLSRSVFDQNLTPETRHKRKVSLSMLKARIDSEVAAHALTHSHPPSRALSPVQSADGDSRPTTPPKRAPAPFRRPQFLDDSHVFWCHSCRGDLVIL</sequence>
<gene>
    <name evidence="3" type="ORF">DFH07DRAFT_501012</name>
</gene>
<evidence type="ECO:0000313" key="3">
    <source>
        <dbReference type="EMBL" id="KAJ7755077.1"/>
    </source>
</evidence>
<feature type="region of interest" description="Disordered" evidence="2">
    <location>
        <begin position="33"/>
        <end position="58"/>
    </location>
</feature>
<feature type="coiled-coil region" evidence="1">
    <location>
        <begin position="198"/>
        <end position="249"/>
    </location>
</feature>
<feature type="compositionally biased region" description="Low complexity" evidence="2">
    <location>
        <begin position="323"/>
        <end position="343"/>
    </location>
</feature>
<dbReference type="Gene3D" id="1.20.5.340">
    <property type="match status" value="1"/>
</dbReference>
<proteinExistence type="predicted"/>
<dbReference type="SUPFAM" id="SSF57997">
    <property type="entry name" value="Tropomyosin"/>
    <property type="match status" value="1"/>
</dbReference>
<feature type="coiled-coil region" evidence="1">
    <location>
        <begin position="278"/>
        <end position="319"/>
    </location>
</feature>
<keyword evidence="4" id="KW-1185">Reference proteome</keyword>